<evidence type="ECO:0000256" key="1">
    <source>
        <dbReference type="ARBA" id="ARBA00022553"/>
    </source>
</evidence>
<dbReference type="InterPro" id="IPR025943">
    <property type="entry name" value="Sigma_54_int_dom_ATP-bd_2"/>
</dbReference>
<keyword evidence="5" id="KW-0805">Transcription regulation</keyword>
<keyword evidence="3" id="KW-0067">ATP-binding</keyword>
<dbReference type="PROSITE" id="PS00688">
    <property type="entry name" value="SIGMA54_INTERACT_3"/>
    <property type="match status" value="1"/>
</dbReference>
<dbReference type="SMART" id="SM00448">
    <property type="entry name" value="REC"/>
    <property type="match status" value="1"/>
</dbReference>
<evidence type="ECO:0000259" key="10">
    <source>
        <dbReference type="PROSITE" id="PS50110"/>
    </source>
</evidence>
<dbReference type="InterPro" id="IPR025662">
    <property type="entry name" value="Sigma_54_int_dom_ATP-bd_1"/>
</dbReference>
<dbReference type="InterPro" id="IPR003593">
    <property type="entry name" value="AAA+_ATPase"/>
</dbReference>
<dbReference type="PROSITE" id="PS50110">
    <property type="entry name" value="RESPONSE_REGULATORY"/>
    <property type="match status" value="1"/>
</dbReference>
<feature type="domain" description="Sigma-54 factor interaction" evidence="9">
    <location>
        <begin position="153"/>
        <end position="381"/>
    </location>
</feature>
<feature type="modified residue" description="4-aspartylphosphate" evidence="8">
    <location>
        <position position="64"/>
    </location>
</feature>
<keyword evidence="6" id="KW-0238">DNA-binding</keyword>
<protein>
    <submittedName>
        <fullName evidence="11">Sigma-54-dependent Fis family transcriptional regulator</fullName>
    </submittedName>
</protein>
<dbReference type="FunFam" id="3.40.50.300:FF:000006">
    <property type="entry name" value="DNA-binding transcriptional regulator NtrC"/>
    <property type="match status" value="1"/>
</dbReference>
<evidence type="ECO:0000256" key="4">
    <source>
        <dbReference type="ARBA" id="ARBA00023012"/>
    </source>
</evidence>
<dbReference type="SUPFAM" id="SSF52172">
    <property type="entry name" value="CheY-like"/>
    <property type="match status" value="1"/>
</dbReference>
<dbReference type="CDD" id="cd00009">
    <property type="entry name" value="AAA"/>
    <property type="match status" value="1"/>
</dbReference>
<evidence type="ECO:0000256" key="2">
    <source>
        <dbReference type="ARBA" id="ARBA00022741"/>
    </source>
</evidence>
<organism evidence="11 12">
    <name type="scientific">Cupriavidus metallidurans</name>
    <dbReference type="NCBI Taxonomy" id="119219"/>
    <lineage>
        <taxon>Bacteria</taxon>
        <taxon>Pseudomonadati</taxon>
        <taxon>Pseudomonadota</taxon>
        <taxon>Betaproteobacteria</taxon>
        <taxon>Burkholderiales</taxon>
        <taxon>Burkholderiaceae</taxon>
        <taxon>Cupriavidus</taxon>
    </lineage>
</organism>
<dbReference type="Proteomes" id="UP000253772">
    <property type="component" value="Chromosome c2"/>
</dbReference>
<dbReference type="PROSITE" id="PS00676">
    <property type="entry name" value="SIGMA54_INTERACT_2"/>
    <property type="match status" value="1"/>
</dbReference>
<dbReference type="EMBL" id="CP037901">
    <property type="protein sequence ID" value="QBP13473.1"/>
    <property type="molecule type" value="Genomic_DNA"/>
</dbReference>
<dbReference type="GO" id="GO:0006355">
    <property type="term" value="P:regulation of DNA-templated transcription"/>
    <property type="evidence" value="ECO:0007669"/>
    <property type="project" value="InterPro"/>
</dbReference>
<dbReference type="AlphaFoldDB" id="A0A482J0N5"/>
<dbReference type="OrthoDB" id="9761705at2"/>
<dbReference type="InterPro" id="IPR058031">
    <property type="entry name" value="AAA_lid_NorR"/>
</dbReference>
<name>A0A482J0N5_9BURK</name>
<dbReference type="InterPro" id="IPR001789">
    <property type="entry name" value="Sig_transdc_resp-reg_receiver"/>
</dbReference>
<dbReference type="PROSITE" id="PS50045">
    <property type="entry name" value="SIGMA54_INTERACT_4"/>
    <property type="match status" value="1"/>
</dbReference>
<dbReference type="PANTHER" id="PTHR32071:SF57">
    <property type="entry name" value="C4-DICARBOXYLATE TRANSPORT TRANSCRIPTIONAL REGULATORY PROTEIN DCTD"/>
    <property type="match status" value="1"/>
</dbReference>
<evidence type="ECO:0000313" key="12">
    <source>
        <dbReference type="Proteomes" id="UP000253772"/>
    </source>
</evidence>
<proteinExistence type="predicted"/>
<dbReference type="Gene3D" id="1.10.8.60">
    <property type="match status" value="1"/>
</dbReference>
<keyword evidence="1 8" id="KW-0597">Phosphoprotein</keyword>
<dbReference type="InterPro" id="IPR027417">
    <property type="entry name" value="P-loop_NTPase"/>
</dbReference>
<sequence length="456" mass="50000">MAGTRMNEQYQHAAPVFLIEDDDVVRHGYAQAIELADIPVQAFADAEAALLACESTLPAVVVSDVRLPRMDGLALLAALQQRAPELPVILVTGHGDVAMAVSAMRSGAYDFVEKPCHADRLLDVVRRALTLHQLQTENRRLREQLQAQAGELLIGESAAMQQVRRLVAALAPTGADILIRGETGSGKEVLARAIHAASGRSGPFVALNCAALPESVFESEMFGHEAGAFTSAAKRRIGRIEYANGGTLFLDEIESMPLNLQAKLLRVLQERYVERLGSNTAIPVDCRVVAAAKADLKALSDHQAFRADLYYRLNVMTIELPPLRARREDIPLLMAHFIGQAAERYRVTAPKWSFADLRRWQSHDWPGNVRELKNAAERFCLGVGDGLQAQSGMNPALVAPPSLGERLQQAERGWIEDALRTTGGNVAQAAELLQIPKKTLYDKLSRHEMDAEQFRA</sequence>
<dbReference type="Gene3D" id="3.40.50.2300">
    <property type="match status" value="1"/>
</dbReference>
<evidence type="ECO:0000256" key="8">
    <source>
        <dbReference type="PROSITE-ProRule" id="PRU00169"/>
    </source>
</evidence>
<dbReference type="PROSITE" id="PS00675">
    <property type="entry name" value="SIGMA54_INTERACT_1"/>
    <property type="match status" value="1"/>
</dbReference>
<dbReference type="Pfam" id="PF00158">
    <property type="entry name" value="Sigma54_activat"/>
    <property type="match status" value="1"/>
</dbReference>
<dbReference type="GO" id="GO:0005524">
    <property type="term" value="F:ATP binding"/>
    <property type="evidence" value="ECO:0007669"/>
    <property type="project" value="UniProtKB-KW"/>
</dbReference>
<dbReference type="Gene3D" id="3.40.50.300">
    <property type="entry name" value="P-loop containing nucleotide triphosphate hydrolases"/>
    <property type="match status" value="1"/>
</dbReference>
<dbReference type="GO" id="GO:0043565">
    <property type="term" value="F:sequence-specific DNA binding"/>
    <property type="evidence" value="ECO:0007669"/>
    <property type="project" value="InterPro"/>
</dbReference>
<dbReference type="Pfam" id="PF25601">
    <property type="entry name" value="AAA_lid_14"/>
    <property type="match status" value="1"/>
</dbReference>
<dbReference type="SMART" id="SM00382">
    <property type="entry name" value="AAA"/>
    <property type="match status" value="1"/>
</dbReference>
<evidence type="ECO:0000256" key="6">
    <source>
        <dbReference type="ARBA" id="ARBA00023125"/>
    </source>
</evidence>
<dbReference type="InterPro" id="IPR002197">
    <property type="entry name" value="HTH_Fis"/>
</dbReference>
<evidence type="ECO:0000256" key="3">
    <source>
        <dbReference type="ARBA" id="ARBA00022840"/>
    </source>
</evidence>
<keyword evidence="7" id="KW-0804">Transcription</keyword>
<accession>A0A482J0N5</accession>
<dbReference type="InterPro" id="IPR009057">
    <property type="entry name" value="Homeodomain-like_sf"/>
</dbReference>
<keyword evidence="4" id="KW-0902">Two-component regulatory system</keyword>
<feature type="domain" description="Response regulatory" evidence="10">
    <location>
        <begin position="15"/>
        <end position="129"/>
    </location>
</feature>
<dbReference type="InterPro" id="IPR002078">
    <property type="entry name" value="Sigma_54_int"/>
</dbReference>
<evidence type="ECO:0000256" key="7">
    <source>
        <dbReference type="ARBA" id="ARBA00023163"/>
    </source>
</evidence>
<reference evidence="11 12" key="1">
    <citation type="submission" date="2019-03" db="EMBL/GenBank/DDBJ databases">
        <title>Comparative insights into the high quality Complete genome sequence of highly metal resistant Cupriavidus metallidurans strain BS1 isolated from a gold-copper mine.</title>
        <authorList>
            <person name="Mazhar H.S."/>
            <person name="Rensing C."/>
        </authorList>
    </citation>
    <scope>NUCLEOTIDE SEQUENCE [LARGE SCALE GENOMIC DNA]</scope>
    <source>
        <strain evidence="11 12">BS1</strain>
    </source>
</reference>
<dbReference type="SUPFAM" id="SSF46689">
    <property type="entry name" value="Homeodomain-like"/>
    <property type="match status" value="1"/>
</dbReference>
<evidence type="ECO:0000256" key="5">
    <source>
        <dbReference type="ARBA" id="ARBA00023015"/>
    </source>
</evidence>
<dbReference type="FunFam" id="3.40.50.2300:FF:000018">
    <property type="entry name" value="DNA-binding transcriptional regulator NtrC"/>
    <property type="match status" value="1"/>
</dbReference>
<evidence type="ECO:0000313" key="11">
    <source>
        <dbReference type="EMBL" id="QBP13473.1"/>
    </source>
</evidence>
<dbReference type="GO" id="GO:0000160">
    <property type="term" value="P:phosphorelay signal transduction system"/>
    <property type="evidence" value="ECO:0007669"/>
    <property type="project" value="UniProtKB-KW"/>
</dbReference>
<evidence type="ECO:0000259" key="9">
    <source>
        <dbReference type="PROSITE" id="PS50045"/>
    </source>
</evidence>
<keyword evidence="2" id="KW-0547">Nucleotide-binding</keyword>
<dbReference type="InterPro" id="IPR011006">
    <property type="entry name" value="CheY-like_superfamily"/>
</dbReference>
<dbReference type="Gene3D" id="1.10.10.60">
    <property type="entry name" value="Homeodomain-like"/>
    <property type="match status" value="1"/>
</dbReference>
<dbReference type="SUPFAM" id="SSF52540">
    <property type="entry name" value="P-loop containing nucleoside triphosphate hydrolases"/>
    <property type="match status" value="1"/>
</dbReference>
<dbReference type="InterPro" id="IPR025944">
    <property type="entry name" value="Sigma_54_int_dom_CS"/>
</dbReference>
<dbReference type="PANTHER" id="PTHR32071">
    <property type="entry name" value="TRANSCRIPTIONAL REGULATORY PROTEIN"/>
    <property type="match status" value="1"/>
</dbReference>
<dbReference type="PRINTS" id="PR01590">
    <property type="entry name" value="HTHFIS"/>
</dbReference>
<dbReference type="CDD" id="cd17549">
    <property type="entry name" value="REC_DctD-like"/>
    <property type="match status" value="1"/>
</dbReference>
<dbReference type="Pfam" id="PF02954">
    <property type="entry name" value="HTH_8"/>
    <property type="match status" value="1"/>
</dbReference>
<gene>
    <name evidence="11" type="ORF">DDF84_028085</name>
</gene>
<dbReference type="Pfam" id="PF00072">
    <property type="entry name" value="Response_reg"/>
    <property type="match status" value="1"/>
</dbReference>